<dbReference type="SUPFAM" id="SSF52777">
    <property type="entry name" value="CoA-dependent acyltransferases"/>
    <property type="match status" value="1"/>
</dbReference>
<proteinExistence type="predicted"/>
<dbReference type="InterPro" id="IPR023213">
    <property type="entry name" value="CAT-like_dom_sf"/>
</dbReference>
<dbReference type="Proteomes" id="UP000465866">
    <property type="component" value="Chromosome"/>
</dbReference>
<dbReference type="Gene3D" id="3.30.559.10">
    <property type="entry name" value="Chloramphenicol acetyltransferase-like domain"/>
    <property type="match status" value="1"/>
</dbReference>
<dbReference type="EMBL" id="AP022569">
    <property type="protein sequence ID" value="BBX46947.1"/>
    <property type="molecule type" value="Genomic_DNA"/>
</dbReference>
<name>A0A7I7KYN4_9MYCO</name>
<evidence type="ECO:0008006" key="3">
    <source>
        <dbReference type="Google" id="ProtNLM"/>
    </source>
</evidence>
<protein>
    <recommendedName>
        <fullName evidence="3">Diacylglycerol O-acyltransferase</fullName>
    </recommendedName>
</protein>
<dbReference type="KEGG" id="mcoo:MCOO_29620"/>
<keyword evidence="2" id="KW-1185">Reference proteome</keyword>
<evidence type="ECO:0000313" key="1">
    <source>
        <dbReference type="EMBL" id="BBX46947.1"/>
    </source>
</evidence>
<accession>A0A7I7KYN4</accession>
<dbReference type="AlphaFoldDB" id="A0A7I7KYN4"/>
<sequence>MQVVWVYEHALDFDGLRRFHYNLGRGLLGRRIERSPLPFARHRWVLDRGPSEIDIAECARPRTELSDWADERSQLSADPEQGPGWHLGVLPLTDGSTAVSLVASHYLLDGMGLAIALVDALSGNTRDLGYLPPRSRTRLRAVVEDARQTARDVPGVGRALAAAPKQLSFRRPDIPRSRVSPPVAVRAGDGDEPVVVPGITIAIDVDVFDARAESLGGTSNTLVAGLAAKLGERMGHRHDDDGAVTVQLVMSDRTEGDTRAVAASLARIHVDPTRVTADLRDARAAIKQALNNWRETPHVSSHLESLTPFMPKRIWKWAVDRSFADPDRPVVCSNLGDVGAMVNRLDGTDAEFAYARGMRQHVTRQRLERIGGQMHLLSFRIPGRMVIHVLAYRPGAENTKSALRELAARVLAEFDLTGQID</sequence>
<evidence type="ECO:0000313" key="2">
    <source>
        <dbReference type="Proteomes" id="UP000465866"/>
    </source>
</evidence>
<organism evidence="1 2">
    <name type="scientific">Mycobacterium cookii</name>
    <dbReference type="NCBI Taxonomy" id="1775"/>
    <lineage>
        <taxon>Bacteria</taxon>
        <taxon>Bacillati</taxon>
        <taxon>Actinomycetota</taxon>
        <taxon>Actinomycetes</taxon>
        <taxon>Mycobacteriales</taxon>
        <taxon>Mycobacteriaceae</taxon>
        <taxon>Mycobacterium</taxon>
    </lineage>
</organism>
<gene>
    <name evidence="1" type="ORF">MCOO_29620</name>
</gene>
<reference evidence="1 2" key="1">
    <citation type="journal article" date="2019" name="Emerg. Microbes Infect.">
        <title>Comprehensive subspecies identification of 175 nontuberculous mycobacteria species based on 7547 genomic profiles.</title>
        <authorList>
            <person name="Matsumoto Y."/>
            <person name="Kinjo T."/>
            <person name="Motooka D."/>
            <person name="Nabeya D."/>
            <person name="Jung N."/>
            <person name="Uechi K."/>
            <person name="Horii T."/>
            <person name="Iida T."/>
            <person name="Fujita J."/>
            <person name="Nakamura S."/>
        </authorList>
    </citation>
    <scope>NUCLEOTIDE SEQUENCE [LARGE SCALE GENOMIC DNA]</scope>
    <source>
        <strain evidence="1 2">JCM 12404</strain>
    </source>
</reference>